<keyword evidence="4" id="KW-0520">NAD</keyword>
<dbReference type="GO" id="GO:0005737">
    <property type="term" value="C:cytoplasm"/>
    <property type="evidence" value="ECO:0007669"/>
    <property type="project" value="TreeGrafter"/>
</dbReference>
<keyword evidence="2" id="KW-0328">Glycosyltransferase</keyword>
<evidence type="ECO:0000313" key="7">
    <source>
        <dbReference type="EMBL" id="KAH3806703.1"/>
    </source>
</evidence>
<feature type="domain" description="PARP catalytic" evidence="6">
    <location>
        <begin position="1"/>
        <end position="64"/>
    </location>
</feature>
<dbReference type="GO" id="GO:0003714">
    <property type="term" value="F:transcription corepressor activity"/>
    <property type="evidence" value="ECO:0007669"/>
    <property type="project" value="TreeGrafter"/>
</dbReference>
<reference evidence="7" key="2">
    <citation type="submission" date="2020-11" db="EMBL/GenBank/DDBJ databases">
        <authorList>
            <person name="McCartney M.A."/>
            <person name="Auch B."/>
            <person name="Kono T."/>
            <person name="Mallez S."/>
            <person name="Becker A."/>
            <person name="Gohl D.M."/>
            <person name="Silverstein K.A.T."/>
            <person name="Koren S."/>
            <person name="Bechman K.B."/>
            <person name="Herman A."/>
            <person name="Abrahante J.E."/>
            <person name="Garbe J."/>
        </authorList>
    </citation>
    <scope>NUCLEOTIDE SEQUENCE</scope>
    <source>
        <strain evidence="7">Duluth1</strain>
        <tissue evidence="7">Whole animal</tissue>
    </source>
</reference>
<evidence type="ECO:0000256" key="4">
    <source>
        <dbReference type="ARBA" id="ARBA00023027"/>
    </source>
</evidence>
<evidence type="ECO:0000256" key="1">
    <source>
        <dbReference type="ARBA" id="ARBA00004123"/>
    </source>
</evidence>
<accession>A0A9D4JFE7</accession>
<dbReference type="PANTHER" id="PTHR14453:SF67">
    <property type="entry name" value="POLY [ADP-RIBOSE] POLYMERASE"/>
    <property type="match status" value="1"/>
</dbReference>
<evidence type="ECO:0000256" key="3">
    <source>
        <dbReference type="ARBA" id="ARBA00022679"/>
    </source>
</evidence>
<organism evidence="7 8">
    <name type="scientific">Dreissena polymorpha</name>
    <name type="common">Zebra mussel</name>
    <name type="synonym">Mytilus polymorpha</name>
    <dbReference type="NCBI Taxonomy" id="45954"/>
    <lineage>
        <taxon>Eukaryota</taxon>
        <taxon>Metazoa</taxon>
        <taxon>Spiralia</taxon>
        <taxon>Lophotrochozoa</taxon>
        <taxon>Mollusca</taxon>
        <taxon>Bivalvia</taxon>
        <taxon>Autobranchia</taxon>
        <taxon>Heteroconchia</taxon>
        <taxon>Euheterodonta</taxon>
        <taxon>Imparidentia</taxon>
        <taxon>Neoheterodontei</taxon>
        <taxon>Myida</taxon>
        <taxon>Dreissenoidea</taxon>
        <taxon>Dreissenidae</taxon>
        <taxon>Dreissena</taxon>
    </lineage>
</organism>
<dbReference type="GO" id="GO:0003950">
    <property type="term" value="F:NAD+ poly-ADP-ribosyltransferase activity"/>
    <property type="evidence" value="ECO:0007669"/>
    <property type="project" value="InterPro"/>
</dbReference>
<dbReference type="GO" id="GO:0005634">
    <property type="term" value="C:nucleus"/>
    <property type="evidence" value="ECO:0007669"/>
    <property type="project" value="UniProtKB-SubCell"/>
</dbReference>
<sequence length="64" mass="7328">MFLNKVLTGQYKQGKKEMSCLSEKTNVNGMPVLFDSAVDNVNKPSIFIIFNDSQVYAEYLVEYK</sequence>
<dbReference type="AlphaFoldDB" id="A0A9D4JFE7"/>
<reference evidence="7" key="1">
    <citation type="journal article" date="2019" name="bioRxiv">
        <title>The Genome of the Zebra Mussel, Dreissena polymorpha: A Resource for Invasive Species Research.</title>
        <authorList>
            <person name="McCartney M.A."/>
            <person name="Auch B."/>
            <person name="Kono T."/>
            <person name="Mallez S."/>
            <person name="Zhang Y."/>
            <person name="Obille A."/>
            <person name="Becker A."/>
            <person name="Abrahante J.E."/>
            <person name="Garbe J."/>
            <person name="Badalamenti J.P."/>
            <person name="Herman A."/>
            <person name="Mangelson H."/>
            <person name="Liachko I."/>
            <person name="Sullivan S."/>
            <person name="Sone E.D."/>
            <person name="Koren S."/>
            <person name="Silverstein K.A.T."/>
            <person name="Beckman K.B."/>
            <person name="Gohl D.M."/>
        </authorList>
    </citation>
    <scope>NUCLEOTIDE SEQUENCE</scope>
    <source>
        <strain evidence="7">Duluth1</strain>
        <tissue evidence="7">Whole animal</tissue>
    </source>
</reference>
<protein>
    <recommendedName>
        <fullName evidence="6">PARP catalytic domain-containing protein</fullName>
    </recommendedName>
</protein>
<dbReference type="PROSITE" id="PS51059">
    <property type="entry name" value="PARP_CATALYTIC"/>
    <property type="match status" value="1"/>
</dbReference>
<dbReference type="GO" id="GO:0010629">
    <property type="term" value="P:negative regulation of gene expression"/>
    <property type="evidence" value="ECO:0007669"/>
    <property type="project" value="TreeGrafter"/>
</dbReference>
<dbReference type="EMBL" id="JAIWYP010000006">
    <property type="protein sequence ID" value="KAH3806703.1"/>
    <property type="molecule type" value="Genomic_DNA"/>
</dbReference>
<keyword evidence="3" id="KW-0808">Transferase</keyword>
<proteinExistence type="predicted"/>
<keyword evidence="5" id="KW-0539">Nucleus</keyword>
<name>A0A9D4JFE7_DREPO</name>
<evidence type="ECO:0000313" key="8">
    <source>
        <dbReference type="Proteomes" id="UP000828390"/>
    </source>
</evidence>
<dbReference type="InterPro" id="IPR052056">
    <property type="entry name" value="Mono-ARTD/PARP"/>
</dbReference>
<keyword evidence="8" id="KW-1185">Reference proteome</keyword>
<dbReference type="Proteomes" id="UP000828390">
    <property type="component" value="Unassembled WGS sequence"/>
</dbReference>
<dbReference type="PANTHER" id="PTHR14453">
    <property type="entry name" value="PARP/ZINC FINGER CCCH TYPE DOMAIN CONTAINING PROTEIN"/>
    <property type="match status" value="1"/>
</dbReference>
<evidence type="ECO:0000256" key="5">
    <source>
        <dbReference type="ARBA" id="ARBA00023242"/>
    </source>
</evidence>
<evidence type="ECO:0000256" key="2">
    <source>
        <dbReference type="ARBA" id="ARBA00022676"/>
    </source>
</evidence>
<gene>
    <name evidence="7" type="ORF">DPMN_135027</name>
</gene>
<dbReference type="Gene3D" id="3.90.228.10">
    <property type="match status" value="1"/>
</dbReference>
<comment type="subcellular location">
    <subcellularLocation>
        <location evidence="1">Nucleus</location>
    </subcellularLocation>
</comment>
<evidence type="ECO:0000259" key="6">
    <source>
        <dbReference type="PROSITE" id="PS51059"/>
    </source>
</evidence>
<dbReference type="SUPFAM" id="SSF56399">
    <property type="entry name" value="ADP-ribosylation"/>
    <property type="match status" value="1"/>
</dbReference>
<comment type="caution">
    <text evidence="7">The sequence shown here is derived from an EMBL/GenBank/DDBJ whole genome shotgun (WGS) entry which is preliminary data.</text>
</comment>
<dbReference type="InterPro" id="IPR012317">
    <property type="entry name" value="Poly(ADP-ribose)pol_cat_dom"/>
</dbReference>